<protein>
    <submittedName>
        <fullName evidence="1">Uncharacterized protein</fullName>
    </submittedName>
</protein>
<dbReference type="EMBL" id="PQXN01000273">
    <property type="protein sequence ID" value="TGO47531.1"/>
    <property type="molecule type" value="Genomic_DNA"/>
</dbReference>
<gene>
    <name evidence="1" type="ORF">BCON_0274g00200</name>
</gene>
<reference evidence="1 2" key="1">
    <citation type="submission" date="2017-12" db="EMBL/GenBank/DDBJ databases">
        <title>Comparative genomics of Botrytis spp.</title>
        <authorList>
            <person name="Valero-Jimenez C.A."/>
            <person name="Tapia P."/>
            <person name="Veloso J."/>
            <person name="Silva-Moreno E."/>
            <person name="Staats M."/>
            <person name="Valdes J.H."/>
            <person name="Van Kan J.A.L."/>
        </authorList>
    </citation>
    <scope>NUCLEOTIDE SEQUENCE [LARGE SCALE GENOMIC DNA]</scope>
    <source>
        <strain evidence="1 2">MUCL11595</strain>
    </source>
</reference>
<proteinExistence type="predicted"/>
<sequence length="129" mass="14163">MFQMNFWHQTDNKKKSTGNLWYMYVNKFVDINLSHVDLCQTSGLVSVQDQNITSHDPLPNPIPYPEGSFALPPKSAGAGCYYKRGRSAVGDVFCPGKPTVSCQKNVGEAPVACDANTSIYPMVLCGLEN</sequence>
<evidence type="ECO:0000313" key="1">
    <source>
        <dbReference type="EMBL" id="TGO47531.1"/>
    </source>
</evidence>
<dbReference type="AlphaFoldDB" id="A0A4Z1HGL5"/>
<keyword evidence="2" id="KW-1185">Reference proteome</keyword>
<accession>A0A4Z1HGL5</accession>
<dbReference type="Proteomes" id="UP000297527">
    <property type="component" value="Unassembled WGS sequence"/>
</dbReference>
<comment type="caution">
    <text evidence="1">The sequence shown here is derived from an EMBL/GenBank/DDBJ whole genome shotgun (WGS) entry which is preliminary data.</text>
</comment>
<dbReference type="OrthoDB" id="3515431at2759"/>
<name>A0A4Z1HGL5_9HELO</name>
<organism evidence="1 2">
    <name type="scientific">Botryotinia convoluta</name>
    <dbReference type="NCBI Taxonomy" id="54673"/>
    <lineage>
        <taxon>Eukaryota</taxon>
        <taxon>Fungi</taxon>
        <taxon>Dikarya</taxon>
        <taxon>Ascomycota</taxon>
        <taxon>Pezizomycotina</taxon>
        <taxon>Leotiomycetes</taxon>
        <taxon>Helotiales</taxon>
        <taxon>Sclerotiniaceae</taxon>
        <taxon>Botryotinia</taxon>
    </lineage>
</organism>
<evidence type="ECO:0000313" key="2">
    <source>
        <dbReference type="Proteomes" id="UP000297527"/>
    </source>
</evidence>